<dbReference type="AlphaFoldDB" id="A0A2U8VYL0"/>
<proteinExistence type="predicted"/>
<name>A0A2U8VYL0_9HYPH</name>
<dbReference type="EMBL" id="CP029551">
    <property type="protein sequence ID" value="AWN38451.1"/>
    <property type="molecule type" value="Genomic_DNA"/>
</dbReference>
<dbReference type="RefSeq" id="WP_109953608.1">
    <property type="nucleotide sequence ID" value="NZ_CP029551.1"/>
</dbReference>
<evidence type="ECO:0000313" key="2">
    <source>
        <dbReference type="Proteomes" id="UP000246058"/>
    </source>
</evidence>
<gene>
    <name evidence="1" type="ORF">DK427_24215</name>
</gene>
<dbReference type="KEGG" id="meti:DK427_24215"/>
<reference evidence="1 2" key="1">
    <citation type="submission" date="2018-05" db="EMBL/GenBank/DDBJ databases">
        <title>Complete Genome Sequence of Methylobacterium sp. 17Sr1-43.</title>
        <authorList>
            <person name="Srinivasan S."/>
        </authorList>
    </citation>
    <scope>NUCLEOTIDE SEQUENCE [LARGE SCALE GENOMIC DNA]</scope>
    <source>
        <strain evidence="1 2">17Sr1-43</strain>
    </source>
</reference>
<organism evidence="1 2">
    <name type="scientific">Methylobacterium radiodurans</name>
    <dbReference type="NCBI Taxonomy" id="2202828"/>
    <lineage>
        <taxon>Bacteria</taxon>
        <taxon>Pseudomonadati</taxon>
        <taxon>Pseudomonadota</taxon>
        <taxon>Alphaproteobacteria</taxon>
        <taxon>Hyphomicrobiales</taxon>
        <taxon>Methylobacteriaceae</taxon>
        <taxon>Methylobacterium</taxon>
    </lineage>
</organism>
<dbReference type="OrthoDB" id="8004735at2"/>
<sequence length="76" mass="7992">MRPHDGTVSLAERALDEAIEAGLTPAELRALLRGRTVVDLIPPLPGESPAAYADRATSELLVRYLAGDAGEVPPSD</sequence>
<protein>
    <submittedName>
        <fullName evidence="1">Uncharacterized protein</fullName>
    </submittedName>
</protein>
<dbReference type="Proteomes" id="UP000246058">
    <property type="component" value="Chromosome"/>
</dbReference>
<accession>A0A2U8VYL0</accession>
<keyword evidence="2" id="KW-1185">Reference proteome</keyword>
<evidence type="ECO:0000313" key="1">
    <source>
        <dbReference type="EMBL" id="AWN38451.1"/>
    </source>
</evidence>